<dbReference type="PROSITE" id="PS51421">
    <property type="entry name" value="RAS"/>
    <property type="match status" value="1"/>
</dbReference>
<evidence type="ECO:0000256" key="2">
    <source>
        <dbReference type="ARBA" id="ARBA00010142"/>
    </source>
</evidence>
<dbReference type="GO" id="GO:0003924">
    <property type="term" value="F:GTPase activity"/>
    <property type="evidence" value="ECO:0007669"/>
    <property type="project" value="InterPro"/>
</dbReference>
<organism evidence="10 11">
    <name type="scientific">Varanus komodoensis</name>
    <name type="common">Komodo dragon</name>
    <dbReference type="NCBI Taxonomy" id="61221"/>
    <lineage>
        <taxon>Eukaryota</taxon>
        <taxon>Metazoa</taxon>
        <taxon>Chordata</taxon>
        <taxon>Craniata</taxon>
        <taxon>Vertebrata</taxon>
        <taxon>Euteleostomi</taxon>
        <taxon>Lepidosauria</taxon>
        <taxon>Squamata</taxon>
        <taxon>Bifurcata</taxon>
        <taxon>Unidentata</taxon>
        <taxon>Episquamata</taxon>
        <taxon>Toxicofera</taxon>
        <taxon>Anguimorpha</taxon>
        <taxon>Paleoanguimorpha</taxon>
        <taxon>Varanoidea</taxon>
        <taxon>Varanidae</taxon>
        <taxon>Varanus</taxon>
    </lineage>
</organism>
<dbReference type="SUPFAM" id="SSF52540">
    <property type="entry name" value="P-loop containing nucleoside triphosphate hydrolases"/>
    <property type="match status" value="1"/>
</dbReference>
<dbReference type="PRINTS" id="PR00449">
    <property type="entry name" value="RASTRNSFRMNG"/>
</dbReference>
<sequence length="225" mass="25339">MQGVPETSGQSGTKTKTEGIPEIKVVTVGDGGCGKTSLLMVFAKGEFPKVYVPTVFEKYSAPFQFGDKQVHINLWDTAGQDDYDRLRPLSYSGTHVVIMCYDVTNPSSFDNILIKWHPEVNHFCRGIPILLVGCKTDLRKDKIQLRKLHHDNLEPITYQEALAQRLHAVAYLECSARLHENIVDIFTEASKAALSTLKKQRRHKHKRTCLSALTTFLPEKIKACL</sequence>
<keyword evidence="11" id="KW-1185">Reference proteome</keyword>
<keyword evidence="8" id="KW-0449">Lipoprotein</keyword>
<keyword evidence="3" id="KW-1003">Cell membrane</keyword>
<dbReference type="InterPro" id="IPR005225">
    <property type="entry name" value="Small_GTP-bd"/>
</dbReference>
<dbReference type="InterPro" id="IPR003578">
    <property type="entry name" value="Small_GTPase_Rho"/>
</dbReference>
<dbReference type="Ensembl" id="ENSVKKT00000026674.1">
    <property type="protein sequence ID" value="ENSVKKP00000026037.1"/>
    <property type="gene ID" value="ENSVKKG00000017036.1"/>
</dbReference>
<name>A0A8D2LS71_VARKO</name>
<reference evidence="10" key="1">
    <citation type="submission" date="2025-08" db="UniProtKB">
        <authorList>
            <consortium name="Ensembl"/>
        </authorList>
    </citation>
    <scope>IDENTIFICATION</scope>
</reference>
<dbReference type="InterPro" id="IPR001806">
    <property type="entry name" value="Small_GTPase"/>
</dbReference>
<keyword evidence="5" id="KW-0547">Nucleotide-binding</keyword>
<dbReference type="GO" id="GO:0005525">
    <property type="term" value="F:GTP binding"/>
    <property type="evidence" value="ECO:0007669"/>
    <property type="project" value="UniProtKB-KW"/>
</dbReference>
<dbReference type="InterPro" id="IPR027417">
    <property type="entry name" value="P-loop_NTPase"/>
</dbReference>
<dbReference type="Proteomes" id="UP000694545">
    <property type="component" value="Unplaced"/>
</dbReference>
<keyword evidence="4" id="KW-0488">Methylation</keyword>
<evidence type="ECO:0000256" key="1">
    <source>
        <dbReference type="ARBA" id="ARBA00004236"/>
    </source>
</evidence>
<accession>A0A8D2LS71</accession>
<comment type="similarity">
    <text evidence="2">Belongs to the small GTPase superfamily. Rho family.</text>
</comment>
<evidence type="ECO:0000313" key="10">
    <source>
        <dbReference type="Ensembl" id="ENSVKKP00000026037.1"/>
    </source>
</evidence>
<dbReference type="FunFam" id="3.40.50.300:FF:000676">
    <property type="entry name" value="Ras homolog family member F"/>
    <property type="match status" value="1"/>
</dbReference>
<dbReference type="SMART" id="SM00174">
    <property type="entry name" value="RHO"/>
    <property type="match status" value="1"/>
</dbReference>
<evidence type="ECO:0000256" key="5">
    <source>
        <dbReference type="ARBA" id="ARBA00022741"/>
    </source>
</evidence>
<proteinExistence type="inferred from homology"/>
<dbReference type="PANTHER" id="PTHR24072">
    <property type="entry name" value="RHO FAMILY GTPASE"/>
    <property type="match status" value="1"/>
</dbReference>
<dbReference type="PROSITE" id="PS51419">
    <property type="entry name" value="RAB"/>
    <property type="match status" value="1"/>
</dbReference>
<evidence type="ECO:0000313" key="11">
    <source>
        <dbReference type="Proteomes" id="UP000694545"/>
    </source>
</evidence>
<dbReference type="GO" id="GO:0005886">
    <property type="term" value="C:plasma membrane"/>
    <property type="evidence" value="ECO:0007669"/>
    <property type="project" value="UniProtKB-SubCell"/>
</dbReference>
<dbReference type="GO" id="GO:0007015">
    <property type="term" value="P:actin filament organization"/>
    <property type="evidence" value="ECO:0007669"/>
    <property type="project" value="UniProtKB-ARBA"/>
</dbReference>
<evidence type="ECO:0000256" key="7">
    <source>
        <dbReference type="ARBA" id="ARBA00023136"/>
    </source>
</evidence>
<dbReference type="AlphaFoldDB" id="A0A8D2LS71"/>
<keyword evidence="6" id="KW-0342">GTP-binding</keyword>
<dbReference type="Gene3D" id="3.40.50.300">
    <property type="entry name" value="P-loop containing nucleotide triphosphate hydrolases"/>
    <property type="match status" value="1"/>
</dbReference>
<evidence type="ECO:0000256" key="8">
    <source>
        <dbReference type="ARBA" id="ARBA00023288"/>
    </source>
</evidence>
<dbReference type="OMA" id="VHISLWD"/>
<dbReference type="PROSITE" id="PS51420">
    <property type="entry name" value="RHO"/>
    <property type="match status" value="1"/>
</dbReference>
<dbReference type="Pfam" id="PF00071">
    <property type="entry name" value="Ras"/>
    <property type="match status" value="1"/>
</dbReference>
<dbReference type="GO" id="GO:0007264">
    <property type="term" value="P:small GTPase-mediated signal transduction"/>
    <property type="evidence" value="ECO:0007669"/>
    <property type="project" value="InterPro"/>
</dbReference>
<dbReference type="NCBIfam" id="TIGR00231">
    <property type="entry name" value="small_GTP"/>
    <property type="match status" value="1"/>
</dbReference>
<evidence type="ECO:0000256" key="9">
    <source>
        <dbReference type="ARBA" id="ARBA00023289"/>
    </source>
</evidence>
<keyword evidence="7" id="KW-0472">Membrane</keyword>
<dbReference type="SMART" id="SM00175">
    <property type="entry name" value="RAB"/>
    <property type="match status" value="1"/>
</dbReference>
<comment type="subcellular location">
    <subcellularLocation>
        <location evidence="1">Cell membrane</location>
    </subcellularLocation>
</comment>
<dbReference type="SMART" id="SM00176">
    <property type="entry name" value="RAN"/>
    <property type="match status" value="1"/>
</dbReference>
<dbReference type="SMART" id="SM00173">
    <property type="entry name" value="RAS"/>
    <property type="match status" value="1"/>
</dbReference>
<protein>
    <submittedName>
        <fullName evidence="10">Uncharacterized protein</fullName>
    </submittedName>
</protein>
<evidence type="ECO:0000256" key="6">
    <source>
        <dbReference type="ARBA" id="ARBA00023134"/>
    </source>
</evidence>
<evidence type="ECO:0000256" key="3">
    <source>
        <dbReference type="ARBA" id="ARBA00022475"/>
    </source>
</evidence>
<evidence type="ECO:0000256" key="4">
    <source>
        <dbReference type="ARBA" id="ARBA00022481"/>
    </source>
</evidence>
<keyword evidence="9" id="KW-0636">Prenylation</keyword>
<reference evidence="10" key="2">
    <citation type="submission" date="2025-09" db="UniProtKB">
        <authorList>
            <consortium name="Ensembl"/>
        </authorList>
    </citation>
    <scope>IDENTIFICATION</scope>
</reference>